<keyword evidence="5" id="KW-1185">Reference proteome</keyword>
<evidence type="ECO:0000256" key="2">
    <source>
        <dbReference type="SAM" id="Phobius"/>
    </source>
</evidence>
<keyword evidence="2" id="KW-0472">Membrane</keyword>
<feature type="transmembrane region" description="Helical" evidence="2">
    <location>
        <begin position="88"/>
        <end position="106"/>
    </location>
</feature>
<keyword evidence="2" id="KW-1133">Transmembrane helix</keyword>
<sequence>MPPVTVSRWLTHTFNDSTTFVAGTIIFYEYIISFPREIQCIWRRKFNLVTLIYILERYIVIALVITRFYDPTKSLEKCKQKQLANETLYMMVIFGIGIFTFFRAYAISGRLTLPVVAVFLCSMFSPFANIMYSIDGFICVSGPTPEAARRTPRIMPIIVRSVTILGDLLVLAITWSRSADIFKTSLRMRNFKPRTSVLLVRDGAFFSCRNQRPYLHHFLSAIALLNLATLLLVSFSLYLDTHGGSSFIFVTDAVTNDRNAADETTNGFNTTISFATHSFLGNLSAPLHTRPTEEYVDSEGKFQRGFIVGPRPDPDPQAGALSRDIPLPELMGQPKDYPP</sequence>
<feature type="transmembrane region" description="Helical" evidence="2">
    <location>
        <begin position="218"/>
        <end position="239"/>
    </location>
</feature>
<dbReference type="OrthoDB" id="2745134at2759"/>
<name>A0A8K0UTB7_9AGAR</name>
<feature type="domain" description="DUF6533" evidence="3">
    <location>
        <begin position="20"/>
        <end position="61"/>
    </location>
</feature>
<dbReference type="Pfam" id="PF20151">
    <property type="entry name" value="DUF6533"/>
    <property type="match status" value="1"/>
</dbReference>
<evidence type="ECO:0000313" key="4">
    <source>
        <dbReference type="EMBL" id="KAH8102710.1"/>
    </source>
</evidence>
<dbReference type="InterPro" id="IPR045340">
    <property type="entry name" value="DUF6533"/>
</dbReference>
<feature type="transmembrane region" description="Helical" evidence="2">
    <location>
        <begin position="154"/>
        <end position="175"/>
    </location>
</feature>
<feature type="transmembrane region" description="Helical" evidence="2">
    <location>
        <begin position="46"/>
        <end position="68"/>
    </location>
</feature>
<gene>
    <name evidence="4" type="ORF">BXZ70DRAFT_906001</name>
</gene>
<protein>
    <recommendedName>
        <fullName evidence="3">DUF6533 domain-containing protein</fullName>
    </recommendedName>
</protein>
<evidence type="ECO:0000259" key="3">
    <source>
        <dbReference type="Pfam" id="PF20151"/>
    </source>
</evidence>
<feature type="transmembrane region" description="Helical" evidence="2">
    <location>
        <begin position="17"/>
        <end position="34"/>
    </location>
</feature>
<evidence type="ECO:0000256" key="1">
    <source>
        <dbReference type="SAM" id="MobiDB-lite"/>
    </source>
</evidence>
<feature type="region of interest" description="Disordered" evidence="1">
    <location>
        <begin position="307"/>
        <end position="339"/>
    </location>
</feature>
<organism evidence="4 5">
    <name type="scientific">Cristinia sonorae</name>
    <dbReference type="NCBI Taxonomy" id="1940300"/>
    <lineage>
        <taxon>Eukaryota</taxon>
        <taxon>Fungi</taxon>
        <taxon>Dikarya</taxon>
        <taxon>Basidiomycota</taxon>
        <taxon>Agaricomycotina</taxon>
        <taxon>Agaricomycetes</taxon>
        <taxon>Agaricomycetidae</taxon>
        <taxon>Agaricales</taxon>
        <taxon>Pleurotineae</taxon>
        <taxon>Stephanosporaceae</taxon>
        <taxon>Cristinia</taxon>
    </lineage>
</organism>
<dbReference type="Proteomes" id="UP000813824">
    <property type="component" value="Unassembled WGS sequence"/>
</dbReference>
<dbReference type="EMBL" id="JAEVFJ010000009">
    <property type="protein sequence ID" value="KAH8102710.1"/>
    <property type="molecule type" value="Genomic_DNA"/>
</dbReference>
<evidence type="ECO:0000313" key="5">
    <source>
        <dbReference type="Proteomes" id="UP000813824"/>
    </source>
</evidence>
<accession>A0A8K0UTB7</accession>
<proteinExistence type="predicted"/>
<comment type="caution">
    <text evidence="4">The sequence shown here is derived from an EMBL/GenBank/DDBJ whole genome shotgun (WGS) entry which is preliminary data.</text>
</comment>
<dbReference type="AlphaFoldDB" id="A0A8K0UTB7"/>
<reference evidence="4" key="1">
    <citation type="journal article" date="2021" name="New Phytol.">
        <title>Evolutionary innovations through gain and loss of genes in the ectomycorrhizal Boletales.</title>
        <authorList>
            <person name="Wu G."/>
            <person name="Miyauchi S."/>
            <person name="Morin E."/>
            <person name="Kuo A."/>
            <person name="Drula E."/>
            <person name="Varga T."/>
            <person name="Kohler A."/>
            <person name="Feng B."/>
            <person name="Cao Y."/>
            <person name="Lipzen A."/>
            <person name="Daum C."/>
            <person name="Hundley H."/>
            <person name="Pangilinan J."/>
            <person name="Johnson J."/>
            <person name="Barry K."/>
            <person name="LaButti K."/>
            <person name="Ng V."/>
            <person name="Ahrendt S."/>
            <person name="Min B."/>
            <person name="Choi I.G."/>
            <person name="Park H."/>
            <person name="Plett J.M."/>
            <person name="Magnuson J."/>
            <person name="Spatafora J.W."/>
            <person name="Nagy L.G."/>
            <person name="Henrissat B."/>
            <person name="Grigoriev I.V."/>
            <person name="Yang Z.L."/>
            <person name="Xu J."/>
            <person name="Martin F.M."/>
        </authorList>
    </citation>
    <scope>NUCLEOTIDE SEQUENCE</scope>
    <source>
        <strain evidence="4">KKN 215</strain>
    </source>
</reference>
<feature type="transmembrane region" description="Helical" evidence="2">
    <location>
        <begin position="113"/>
        <end position="134"/>
    </location>
</feature>
<keyword evidence="2" id="KW-0812">Transmembrane</keyword>